<accession>A0AAD3M3J2</accession>
<reference evidence="1" key="1">
    <citation type="submission" date="2022-08" db="EMBL/GenBank/DDBJ databases">
        <title>Genome sequencing of akame (Lates japonicus).</title>
        <authorList>
            <person name="Hashiguchi Y."/>
            <person name="Takahashi H."/>
        </authorList>
    </citation>
    <scope>NUCLEOTIDE SEQUENCE</scope>
    <source>
        <strain evidence="1">Kochi</strain>
    </source>
</reference>
<dbReference type="AlphaFoldDB" id="A0AAD3M3J2"/>
<evidence type="ECO:0000313" key="1">
    <source>
        <dbReference type="EMBL" id="GLD47008.1"/>
    </source>
</evidence>
<keyword evidence="2" id="KW-1185">Reference proteome</keyword>
<gene>
    <name evidence="1" type="ORF">AKAME5_002709900</name>
</gene>
<comment type="caution">
    <text evidence="1">The sequence shown here is derived from an EMBL/GenBank/DDBJ whole genome shotgun (WGS) entry which is preliminary data.</text>
</comment>
<name>A0AAD3M3J2_LATJO</name>
<dbReference type="EMBL" id="BRZM01003282">
    <property type="protein sequence ID" value="GLD47008.1"/>
    <property type="molecule type" value="Genomic_DNA"/>
</dbReference>
<proteinExistence type="predicted"/>
<evidence type="ECO:0000313" key="2">
    <source>
        <dbReference type="Proteomes" id="UP001279410"/>
    </source>
</evidence>
<dbReference type="Proteomes" id="UP001279410">
    <property type="component" value="Unassembled WGS sequence"/>
</dbReference>
<organism evidence="1 2">
    <name type="scientific">Lates japonicus</name>
    <name type="common">Japanese lates</name>
    <dbReference type="NCBI Taxonomy" id="270547"/>
    <lineage>
        <taxon>Eukaryota</taxon>
        <taxon>Metazoa</taxon>
        <taxon>Chordata</taxon>
        <taxon>Craniata</taxon>
        <taxon>Vertebrata</taxon>
        <taxon>Euteleostomi</taxon>
        <taxon>Actinopterygii</taxon>
        <taxon>Neopterygii</taxon>
        <taxon>Teleostei</taxon>
        <taxon>Neoteleostei</taxon>
        <taxon>Acanthomorphata</taxon>
        <taxon>Carangaria</taxon>
        <taxon>Carangaria incertae sedis</taxon>
        <taxon>Centropomidae</taxon>
        <taxon>Lates</taxon>
    </lineage>
</organism>
<protein>
    <submittedName>
        <fullName evidence="1">Galactose-specific lectin nattectin-like protein</fullName>
    </submittedName>
</protein>
<sequence length="119" mass="12796">MVKVESIIINLGGNDFINDRSCGGSQSFVCVKDPNDCTIEIGRDGFPNIDIIDANVGVGIGLMGGGRQGRWRGAVPLPVRLDQLPTLAVSSYRIWAIRYAAGHGIVNGEINENQKQRDG</sequence>